<evidence type="ECO:0000259" key="5">
    <source>
        <dbReference type="SMART" id="SM00485"/>
    </source>
</evidence>
<accession>A0A8H7PK38</accession>
<dbReference type="PANTHER" id="PTHR11081">
    <property type="entry name" value="FLAP ENDONUCLEASE FAMILY MEMBER"/>
    <property type="match status" value="1"/>
</dbReference>
<evidence type="ECO:0000313" key="6">
    <source>
        <dbReference type="EMBL" id="KAG2175487.1"/>
    </source>
</evidence>
<dbReference type="Pfam" id="PF00867">
    <property type="entry name" value="XPG_I"/>
    <property type="match status" value="1"/>
</dbReference>
<dbReference type="SMART" id="SM00485">
    <property type="entry name" value="XPGN"/>
    <property type="match status" value="1"/>
</dbReference>
<feature type="domain" description="XPG N-terminal" evidence="5">
    <location>
        <begin position="1"/>
        <end position="101"/>
    </location>
</feature>
<dbReference type="PRINTS" id="PR00853">
    <property type="entry name" value="XPGRADSUPER"/>
</dbReference>
<evidence type="ECO:0000256" key="3">
    <source>
        <dbReference type="SAM" id="MobiDB-lite"/>
    </source>
</evidence>
<reference evidence="6" key="1">
    <citation type="submission" date="2020-12" db="EMBL/GenBank/DDBJ databases">
        <title>Metabolic potential, ecology and presence of endohyphal bacteria is reflected in genomic diversity of Mucoromycotina.</title>
        <authorList>
            <person name="Muszewska A."/>
            <person name="Okrasinska A."/>
            <person name="Steczkiewicz K."/>
            <person name="Drgas O."/>
            <person name="Orlowska M."/>
            <person name="Perlinska-Lenart U."/>
            <person name="Aleksandrzak-Piekarczyk T."/>
            <person name="Szatraj K."/>
            <person name="Zielenkiewicz U."/>
            <person name="Pilsyk S."/>
            <person name="Malc E."/>
            <person name="Mieczkowski P."/>
            <person name="Kruszewska J.S."/>
            <person name="Biernat P."/>
            <person name="Pawlowska J."/>
        </authorList>
    </citation>
    <scope>NUCLEOTIDE SEQUENCE</scope>
    <source>
        <strain evidence="6">WA0000067209</strain>
    </source>
</reference>
<dbReference type="EMBL" id="JAEPQZ010000011">
    <property type="protein sequence ID" value="KAG2175487.1"/>
    <property type="molecule type" value="Genomic_DNA"/>
</dbReference>
<evidence type="ECO:0000256" key="1">
    <source>
        <dbReference type="ARBA" id="ARBA00022722"/>
    </source>
</evidence>
<gene>
    <name evidence="6" type="ORF">INT43_001134</name>
</gene>
<evidence type="ECO:0000259" key="4">
    <source>
        <dbReference type="SMART" id="SM00484"/>
    </source>
</evidence>
<keyword evidence="7" id="KW-1185">Reference proteome</keyword>
<dbReference type="OrthoDB" id="3005703at2759"/>
<dbReference type="Pfam" id="PF00752">
    <property type="entry name" value="XPG_N"/>
    <property type="match status" value="1"/>
</dbReference>
<feature type="region of interest" description="Disordered" evidence="3">
    <location>
        <begin position="469"/>
        <end position="500"/>
    </location>
</feature>
<dbReference type="AlphaFoldDB" id="A0A8H7PK38"/>
<evidence type="ECO:0000256" key="2">
    <source>
        <dbReference type="ARBA" id="ARBA00022801"/>
    </source>
</evidence>
<dbReference type="PANTHER" id="PTHR11081:SF75">
    <property type="entry name" value="ENDONUCLEASE, PUTATIVE (AFU_ORTHOLOGUE AFUA_3G13260)-RELATED"/>
    <property type="match status" value="1"/>
</dbReference>
<evidence type="ECO:0008006" key="8">
    <source>
        <dbReference type="Google" id="ProtNLM"/>
    </source>
</evidence>
<keyword evidence="2" id="KW-0378">Hydrolase</keyword>
<proteinExistence type="predicted"/>
<dbReference type="SMART" id="SM00484">
    <property type="entry name" value="XPGI"/>
    <property type="match status" value="1"/>
</dbReference>
<evidence type="ECO:0000313" key="7">
    <source>
        <dbReference type="Proteomes" id="UP000654370"/>
    </source>
</evidence>
<dbReference type="Gene3D" id="3.40.50.1010">
    <property type="entry name" value="5'-nuclease"/>
    <property type="match status" value="2"/>
</dbReference>
<comment type="caution">
    <text evidence="6">The sequence shown here is derived from an EMBL/GenBank/DDBJ whole genome shotgun (WGS) entry which is preliminary data.</text>
</comment>
<dbReference type="SUPFAM" id="SSF47807">
    <property type="entry name" value="5' to 3' exonuclease, C-terminal subdomain"/>
    <property type="match status" value="1"/>
</dbReference>
<dbReference type="InterPro" id="IPR006085">
    <property type="entry name" value="XPG_DNA_repair_N"/>
</dbReference>
<sequence length="701" mass="78598">MGVQKLWDILEPVKRSVHYTAITTLNDAKTKCPDHVFVLGIDAMSWLYHQTPNLAPQMTLFQRLSRLYTMGVKAIFVFDGPGKPAVKRNNETYRFEKRSALEITFRQLIKYFGYKIWEAAGEAEAECAKLLEHQSVDLVVTDDVDVLLFGAQKMITNWHQEYVSYFDMATIEKELGIDRDGLVLIGLLAGNDYTPAGTRHIGLYTAVGLAKAGLAPKILHAKTHKELEDARLALISELKTNASGKLGRKRPSAVNAISEDFPDANIIKLLCQPACRIGFTATPDEILELNKFEEPDLTELAAYFQVTFQYSMQHVVETFASLVFPGYVLQCVRNEMKFDSSNTKDKPQSPAVKSPATLKSRSQITDFFAVSKKALSTEGIKDRTSQEPESIHTSNIICINRERQPNDTKTCHVKEYQVQIDPACMLRFKALIEKKLDPNLQESTQARWETEHNSSQADVGHACELSASQDTLKTPSPPLNFQGSQYDQDDHHVSQTPLPSGWQYANANRSIIPQTPRSKAIKSTIIRGENNPELQSIKCWSKTVNRQWINAELIEATYPQAVREYLDKRSTQTSRKRSKARVNPGMAKGQQKITQMLLGVQKSDGTIELEHHAESGVVRHETSDNPFVVDSDSQQSNPRDNVFLPSRRVVHKRIACNVPLSSSSPSRNKTRHIVNLDSDSGDEASPLTAIANQNDIHANLI</sequence>
<feature type="compositionally biased region" description="Polar residues" evidence="3">
    <location>
        <begin position="469"/>
        <end position="486"/>
    </location>
</feature>
<dbReference type="GO" id="GO:0017108">
    <property type="term" value="F:5'-flap endonuclease activity"/>
    <property type="evidence" value="ECO:0007669"/>
    <property type="project" value="TreeGrafter"/>
</dbReference>
<dbReference type="InterPro" id="IPR029060">
    <property type="entry name" value="PIN-like_dom_sf"/>
</dbReference>
<keyword evidence="1" id="KW-0540">Nuclease</keyword>
<dbReference type="Gene3D" id="1.10.150.20">
    <property type="entry name" value="5' to 3' exonuclease, C-terminal subdomain"/>
    <property type="match status" value="1"/>
</dbReference>
<dbReference type="InterPro" id="IPR006084">
    <property type="entry name" value="XPG/Rad2"/>
</dbReference>
<feature type="region of interest" description="Disordered" evidence="3">
    <location>
        <begin position="567"/>
        <end position="588"/>
    </location>
</feature>
<dbReference type="SUPFAM" id="SSF88723">
    <property type="entry name" value="PIN domain-like"/>
    <property type="match status" value="1"/>
</dbReference>
<dbReference type="InterPro" id="IPR036279">
    <property type="entry name" value="5-3_exonuclease_C_sf"/>
</dbReference>
<protein>
    <recommendedName>
        <fullName evidence="8">XPG-I domain-containing protein</fullName>
    </recommendedName>
</protein>
<organism evidence="6 7">
    <name type="scientific">Mortierella isabellina</name>
    <name type="common">Filamentous fungus</name>
    <name type="synonym">Umbelopsis isabellina</name>
    <dbReference type="NCBI Taxonomy" id="91625"/>
    <lineage>
        <taxon>Eukaryota</taxon>
        <taxon>Fungi</taxon>
        <taxon>Fungi incertae sedis</taxon>
        <taxon>Mucoromycota</taxon>
        <taxon>Mucoromycotina</taxon>
        <taxon>Umbelopsidomycetes</taxon>
        <taxon>Umbelopsidales</taxon>
        <taxon>Umbelopsidaceae</taxon>
        <taxon>Umbelopsis</taxon>
    </lineage>
</organism>
<feature type="domain" description="XPG-I" evidence="4">
    <location>
        <begin position="110"/>
        <end position="177"/>
    </location>
</feature>
<name>A0A8H7PK38_MORIS</name>
<dbReference type="Proteomes" id="UP000654370">
    <property type="component" value="Unassembled WGS sequence"/>
</dbReference>
<dbReference type="InterPro" id="IPR006086">
    <property type="entry name" value="XPG-I_dom"/>
</dbReference>
<dbReference type="GO" id="GO:0006281">
    <property type="term" value="P:DNA repair"/>
    <property type="evidence" value="ECO:0007669"/>
    <property type="project" value="UniProtKB-ARBA"/>
</dbReference>